<dbReference type="Proteomes" id="UP000281553">
    <property type="component" value="Unassembled WGS sequence"/>
</dbReference>
<gene>
    <name evidence="1" type="ORF">DILT_LOCUS2054</name>
</gene>
<organism evidence="1 2">
    <name type="scientific">Dibothriocephalus latus</name>
    <name type="common">Fish tapeworm</name>
    <name type="synonym">Diphyllobothrium latum</name>
    <dbReference type="NCBI Taxonomy" id="60516"/>
    <lineage>
        <taxon>Eukaryota</taxon>
        <taxon>Metazoa</taxon>
        <taxon>Spiralia</taxon>
        <taxon>Lophotrochozoa</taxon>
        <taxon>Platyhelminthes</taxon>
        <taxon>Cestoda</taxon>
        <taxon>Eucestoda</taxon>
        <taxon>Diphyllobothriidea</taxon>
        <taxon>Diphyllobothriidae</taxon>
        <taxon>Dibothriocephalus</taxon>
    </lineage>
</organism>
<evidence type="ECO:0000313" key="1">
    <source>
        <dbReference type="EMBL" id="VDK54840.1"/>
    </source>
</evidence>
<accession>A0A3P6RJH8</accession>
<evidence type="ECO:0000313" key="2">
    <source>
        <dbReference type="Proteomes" id="UP000281553"/>
    </source>
</evidence>
<keyword evidence="2" id="KW-1185">Reference proteome</keyword>
<name>A0A3P6RJH8_DIBLA</name>
<dbReference type="EMBL" id="UYRU01019900">
    <property type="protein sequence ID" value="VDK54840.1"/>
    <property type="molecule type" value="Genomic_DNA"/>
</dbReference>
<sequence length="60" mass="6711">MPPRYPPPNSVHFWATMAREFSPSLLPNLAEAGLGICQHSCLNAYVWASFAISYKSLIEE</sequence>
<proteinExistence type="predicted"/>
<reference evidence="1 2" key="1">
    <citation type="submission" date="2018-11" db="EMBL/GenBank/DDBJ databases">
        <authorList>
            <consortium name="Pathogen Informatics"/>
        </authorList>
    </citation>
    <scope>NUCLEOTIDE SEQUENCE [LARGE SCALE GENOMIC DNA]</scope>
</reference>
<protein>
    <submittedName>
        <fullName evidence="1">Uncharacterized protein</fullName>
    </submittedName>
</protein>
<dbReference type="AlphaFoldDB" id="A0A3P6RJH8"/>